<dbReference type="InterPro" id="IPR018303">
    <property type="entry name" value="ATPase_P-typ_P_site"/>
</dbReference>
<keyword evidence="3" id="KW-0547">Nucleotide-binding</keyword>
<feature type="transmembrane region" description="Helical" evidence="9">
    <location>
        <begin position="800"/>
        <end position="820"/>
    </location>
</feature>
<evidence type="ECO:0000313" key="11">
    <source>
        <dbReference type="EMBL" id="BDG08706.1"/>
    </source>
</evidence>
<organism evidence="11 12">
    <name type="scientific">Anaeromyxobacter paludicola</name>
    <dbReference type="NCBI Taxonomy" id="2918171"/>
    <lineage>
        <taxon>Bacteria</taxon>
        <taxon>Pseudomonadati</taxon>
        <taxon>Myxococcota</taxon>
        <taxon>Myxococcia</taxon>
        <taxon>Myxococcales</taxon>
        <taxon>Cystobacterineae</taxon>
        <taxon>Anaeromyxobacteraceae</taxon>
        <taxon>Anaeromyxobacter</taxon>
    </lineage>
</organism>
<gene>
    <name evidence="11" type="ORF">AMPC_18190</name>
</gene>
<dbReference type="SMART" id="SM00831">
    <property type="entry name" value="Cation_ATPase_N"/>
    <property type="match status" value="1"/>
</dbReference>
<sequence>MEPARVEEAQLRGLSPEEARARLAAVGPNRLVAVERWAWLKEVLSVVADPMALMLAFASVVYLLLGKTKDAVILAAALVPVMGVDVLLEARSRSALRKLAGAVRPRARVIRGGEEREVPTEELVPGDLVVLAEGDVLHADGAVRRARNLTVDESQLTGESEPQAKSATAGEPGDEPERFYAGSLVLAGSGLGEVTRTGPRTRFGAIARLVAESAPDPTPMQRRTGRLVRQLGAVALAVAAALFALELRRGVSLGQSLLAAVSLAMAAMPEEFPLVFTLFLSLGAWRLSRRGVLVRRLASIETLGSTTVICTDKTGTVTTGQFTLAEQAPLGEGVGEDALLEAALLACEPEPVDPMERAIAARAGERRREAVGARGGWRLVRDHDFDPVGKHMSHVWRVPGGARERVAAKGALEGILQHCRLGPGERERAEARNAELARRGMRVLAVAGREGPPGGGAREEDEAGLRLLGLLGFRDPLRPEVPAAVAECATAGIQVKLVTGDHALTAHAIAEAAGIPGAGGPGLTGEDLDRLAPGALASALRRAAVLARIRPEQKHAIVEALARDGEVVAMTGDGINDAPALRRADIGISLGRRGTEVARAAADLVLLDDDFTSLVATVREGRAIYQNIQRAFLYLIAFHIPVIGVALAAPLLGLPLLFQPVHMVWLELIVHPVSALVFEAEPPPPDLMIRPPRRRGASLLAGALTLKSILSGAILTVGAIWIYRDHLGMGVAYARSLGLTVVIAGSMLLVWAERGVGGSWLGALLPRGWRFWLVWGPVALTLPAFMYFRPAAEVFEIVPLTGSDWLLALALAASGVFWRIGGGRRG</sequence>
<proteinExistence type="predicted"/>
<feature type="transmembrane region" description="Helical" evidence="9">
    <location>
        <begin position="71"/>
        <end position="88"/>
    </location>
</feature>
<feature type="transmembrane region" description="Helical" evidence="9">
    <location>
        <begin position="43"/>
        <end position="65"/>
    </location>
</feature>
<feature type="region of interest" description="Disordered" evidence="8">
    <location>
        <begin position="148"/>
        <end position="175"/>
    </location>
</feature>
<evidence type="ECO:0000256" key="6">
    <source>
        <dbReference type="ARBA" id="ARBA00022989"/>
    </source>
</evidence>
<keyword evidence="12" id="KW-1185">Reference proteome</keyword>
<feature type="domain" description="Cation-transporting P-type ATPase N-terminal" evidence="10">
    <location>
        <begin position="1"/>
        <end position="67"/>
    </location>
</feature>
<evidence type="ECO:0000256" key="9">
    <source>
        <dbReference type="SAM" id="Phobius"/>
    </source>
</evidence>
<feature type="compositionally biased region" description="Polar residues" evidence="8">
    <location>
        <begin position="151"/>
        <end position="166"/>
    </location>
</feature>
<evidence type="ECO:0000256" key="4">
    <source>
        <dbReference type="ARBA" id="ARBA00022840"/>
    </source>
</evidence>
<dbReference type="Pfam" id="PF00689">
    <property type="entry name" value="Cation_ATPase_C"/>
    <property type="match status" value="1"/>
</dbReference>
<reference evidence="12" key="1">
    <citation type="journal article" date="2022" name="Int. J. Syst. Evol. Microbiol.">
        <title>Anaeromyxobacter oryzae sp. nov., Anaeromyxobacter diazotrophicus sp. nov. and Anaeromyxobacter paludicola sp. nov., isolated from paddy soils.</title>
        <authorList>
            <person name="Itoh H."/>
            <person name="Xu Z."/>
            <person name="Mise K."/>
            <person name="Masuda Y."/>
            <person name="Ushijima N."/>
            <person name="Hayakawa C."/>
            <person name="Shiratori Y."/>
            <person name="Senoo K."/>
        </authorList>
    </citation>
    <scope>NUCLEOTIDE SEQUENCE [LARGE SCALE GENOMIC DNA]</scope>
    <source>
        <strain evidence="12">Red630</strain>
    </source>
</reference>
<dbReference type="SFLD" id="SFLDG00002">
    <property type="entry name" value="C1.7:_P-type_atpase_like"/>
    <property type="match status" value="1"/>
</dbReference>
<dbReference type="InterPro" id="IPR059000">
    <property type="entry name" value="ATPase_P-type_domA"/>
</dbReference>
<evidence type="ECO:0000256" key="7">
    <source>
        <dbReference type="ARBA" id="ARBA00023136"/>
    </source>
</evidence>
<keyword evidence="4" id="KW-0067">ATP-binding</keyword>
<dbReference type="InterPro" id="IPR006068">
    <property type="entry name" value="ATPase_P-typ_cation-transptr_C"/>
</dbReference>
<feature type="transmembrane region" description="Helical" evidence="9">
    <location>
        <begin position="699"/>
        <end position="723"/>
    </location>
</feature>
<dbReference type="InterPro" id="IPR044492">
    <property type="entry name" value="P_typ_ATPase_HD_dom"/>
</dbReference>
<dbReference type="Pfam" id="PF00690">
    <property type="entry name" value="Cation_ATPase_N"/>
    <property type="match status" value="1"/>
</dbReference>
<dbReference type="Pfam" id="PF00122">
    <property type="entry name" value="E1-E2_ATPase"/>
    <property type="match status" value="1"/>
</dbReference>
<protein>
    <submittedName>
        <fullName evidence="11">ATPase</fullName>
    </submittedName>
</protein>
<dbReference type="RefSeq" id="WP_248345906.1">
    <property type="nucleotide sequence ID" value="NZ_AP025592.1"/>
</dbReference>
<keyword evidence="5" id="KW-1278">Translocase</keyword>
<dbReference type="InterPro" id="IPR004014">
    <property type="entry name" value="ATPase_P-typ_cation-transptr_N"/>
</dbReference>
<dbReference type="SFLD" id="SFLDS00003">
    <property type="entry name" value="Haloacid_Dehalogenase"/>
    <property type="match status" value="1"/>
</dbReference>
<dbReference type="SUPFAM" id="SSF56784">
    <property type="entry name" value="HAD-like"/>
    <property type="match status" value="1"/>
</dbReference>
<accession>A0ABN6N6N8</accession>
<dbReference type="InterPro" id="IPR001757">
    <property type="entry name" value="P_typ_ATPase"/>
</dbReference>
<dbReference type="InterPro" id="IPR023298">
    <property type="entry name" value="ATPase_P-typ_TM_dom_sf"/>
</dbReference>
<name>A0ABN6N6N8_9BACT</name>
<feature type="transmembrane region" description="Helical" evidence="9">
    <location>
        <begin position="227"/>
        <end position="245"/>
    </location>
</feature>
<dbReference type="InterPro" id="IPR023299">
    <property type="entry name" value="ATPase_P-typ_cyto_dom_N"/>
</dbReference>
<dbReference type="Pfam" id="PF00702">
    <property type="entry name" value="Hydrolase"/>
    <property type="match status" value="1"/>
</dbReference>
<feature type="transmembrane region" description="Helical" evidence="9">
    <location>
        <begin position="771"/>
        <end position="788"/>
    </location>
</feature>
<dbReference type="PRINTS" id="PR00120">
    <property type="entry name" value="HATPASE"/>
</dbReference>
<dbReference type="Gene3D" id="1.20.1110.10">
    <property type="entry name" value="Calcium-transporting ATPase, transmembrane domain"/>
    <property type="match status" value="1"/>
</dbReference>
<feature type="transmembrane region" description="Helical" evidence="9">
    <location>
        <begin position="729"/>
        <end position="751"/>
    </location>
</feature>
<evidence type="ECO:0000256" key="3">
    <source>
        <dbReference type="ARBA" id="ARBA00022741"/>
    </source>
</evidence>
<feature type="transmembrane region" description="Helical" evidence="9">
    <location>
        <begin position="257"/>
        <end position="280"/>
    </location>
</feature>
<evidence type="ECO:0000256" key="1">
    <source>
        <dbReference type="ARBA" id="ARBA00004141"/>
    </source>
</evidence>
<keyword evidence="6 9" id="KW-1133">Transmembrane helix</keyword>
<dbReference type="InterPro" id="IPR023214">
    <property type="entry name" value="HAD_sf"/>
</dbReference>
<dbReference type="PROSITE" id="PS00154">
    <property type="entry name" value="ATPASE_E1_E2"/>
    <property type="match status" value="1"/>
</dbReference>
<comment type="subcellular location">
    <subcellularLocation>
        <location evidence="1">Membrane</location>
        <topology evidence="1">Multi-pass membrane protein</topology>
    </subcellularLocation>
</comment>
<evidence type="ECO:0000313" key="12">
    <source>
        <dbReference type="Proteomes" id="UP001162734"/>
    </source>
</evidence>
<dbReference type="PANTHER" id="PTHR42861">
    <property type="entry name" value="CALCIUM-TRANSPORTING ATPASE"/>
    <property type="match status" value="1"/>
</dbReference>
<dbReference type="PRINTS" id="PR00119">
    <property type="entry name" value="CATATPASE"/>
</dbReference>
<dbReference type="Proteomes" id="UP001162734">
    <property type="component" value="Chromosome"/>
</dbReference>
<dbReference type="Gene3D" id="3.40.1110.10">
    <property type="entry name" value="Calcium-transporting ATPase, cytoplasmic domain N"/>
    <property type="match status" value="1"/>
</dbReference>
<dbReference type="EMBL" id="AP025592">
    <property type="protein sequence ID" value="BDG08706.1"/>
    <property type="molecule type" value="Genomic_DNA"/>
</dbReference>
<evidence type="ECO:0000256" key="2">
    <source>
        <dbReference type="ARBA" id="ARBA00022692"/>
    </source>
</evidence>
<dbReference type="NCBIfam" id="TIGR01494">
    <property type="entry name" value="ATPase_P-type"/>
    <property type="match status" value="2"/>
</dbReference>
<keyword evidence="2 9" id="KW-0812">Transmembrane</keyword>
<dbReference type="SUPFAM" id="SSF81665">
    <property type="entry name" value="Calcium ATPase, transmembrane domain M"/>
    <property type="match status" value="1"/>
</dbReference>
<evidence type="ECO:0000259" key="10">
    <source>
        <dbReference type="SMART" id="SM00831"/>
    </source>
</evidence>
<evidence type="ECO:0000256" key="8">
    <source>
        <dbReference type="SAM" id="MobiDB-lite"/>
    </source>
</evidence>
<dbReference type="Gene3D" id="2.70.150.10">
    <property type="entry name" value="Calcium-transporting ATPase, cytoplasmic transduction domain A"/>
    <property type="match status" value="1"/>
</dbReference>
<dbReference type="SUPFAM" id="SSF81653">
    <property type="entry name" value="Calcium ATPase, transduction domain A"/>
    <property type="match status" value="1"/>
</dbReference>
<dbReference type="InterPro" id="IPR036412">
    <property type="entry name" value="HAD-like_sf"/>
</dbReference>
<dbReference type="InterPro" id="IPR008250">
    <property type="entry name" value="ATPase_P-typ_transduc_dom_A_sf"/>
</dbReference>
<dbReference type="Gene3D" id="3.40.50.1000">
    <property type="entry name" value="HAD superfamily/HAD-like"/>
    <property type="match status" value="1"/>
</dbReference>
<dbReference type="SFLD" id="SFLDF00027">
    <property type="entry name" value="p-type_atpase"/>
    <property type="match status" value="1"/>
</dbReference>
<keyword evidence="7 9" id="KW-0472">Membrane</keyword>
<feature type="transmembrane region" description="Helical" evidence="9">
    <location>
        <begin position="631"/>
        <end position="651"/>
    </location>
</feature>
<evidence type="ECO:0000256" key="5">
    <source>
        <dbReference type="ARBA" id="ARBA00022967"/>
    </source>
</evidence>